<gene>
    <name evidence="1" type="ORF">L1987_68657</name>
</gene>
<comment type="caution">
    <text evidence="1">The sequence shown here is derived from an EMBL/GenBank/DDBJ whole genome shotgun (WGS) entry which is preliminary data.</text>
</comment>
<evidence type="ECO:0000313" key="2">
    <source>
        <dbReference type="Proteomes" id="UP001056120"/>
    </source>
</evidence>
<sequence>MSRSGQCHRLHLVFIFIHLFYTELSLPIAVKLLPSTHLLSLSLSLQNLPLNSLSHTLPHSTHALALALAHSLSSAVTGIFTGKTL</sequence>
<dbReference type="Proteomes" id="UP001056120">
    <property type="component" value="Linkage Group LG23"/>
</dbReference>
<reference evidence="1 2" key="2">
    <citation type="journal article" date="2022" name="Mol. Ecol. Resour.">
        <title>The genomes of chicory, endive, great burdock and yacon provide insights into Asteraceae paleo-polyploidization history and plant inulin production.</title>
        <authorList>
            <person name="Fan W."/>
            <person name="Wang S."/>
            <person name="Wang H."/>
            <person name="Wang A."/>
            <person name="Jiang F."/>
            <person name="Liu H."/>
            <person name="Zhao H."/>
            <person name="Xu D."/>
            <person name="Zhang Y."/>
        </authorList>
    </citation>
    <scope>NUCLEOTIDE SEQUENCE [LARGE SCALE GENOMIC DNA]</scope>
    <source>
        <strain evidence="2">cv. Yunnan</strain>
        <tissue evidence="1">Leaves</tissue>
    </source>
</reference>
<reference evidence="2" key="1">
    <citation type="journal article" date="2022" name="Mol. Ecol. Resour.">
        <title>The genomes of chicory, endive, great burdock and yacon provide insights into Asteraceae palaeo-polyploidization history and plant inulin production.</title>
        <authorList>
            <person name="Fan W."/>
            <person name="Wang S."/>
            <person name="Wang H."/>
            <person name="Wang A."/>
            <person name="Jiang F."/>
            <person name="Liu H."/>
            <person name="Zhao H."/>
            <person name="Xu D."/>
            <person name="Zhang Y."/>
        </authorList>
    </citation>
    <scope>NUCLEOTIDE SEQUENCE [LARGE SCALE GENOMIC DNA]</scope>
    <source>
        <strain evidence="2">cv. Yunnan</strain>
    </source>
</reference>
<accession>A0ACB9B455</accession>
<keyword evidence="2" id="KW-1185">Reference proteome</keyword>
<name>A0ACB9B455_9ASTR</name>
<proteinExistence type="predicted"/>
<protein>
    <submittedName>
        <fullName evidence="1">Uncharacterized protein</fullName>
    </submittedName>
</protein>
<dbReference type="EMBL" id="CM042040">
    <property type="protein sequence ID" value="KAI3717197.1"/>
    <property type="molecule type" value="Genomic_DNA"/>
</dbReference>
<organism evidence="1 2">
    <name type="scientific">Smallanthus sonchifolius</name>
    <dbReference type="NCBI Taxonomy" id="185202"/>
    <lineage>
        <taxon>Eukaryota</taxon>
        <taxon>Viridiplantae</taxon>
        <taxon>Streptophyta</taxon>
        <taxon>Embryophyta</taxon>
        <taxon>Tracheophyta</taxon>
        <taxon>Spermatophyta</taxon>
        <taxon>Magnoliopsida</taxon>
        <taxon>eudicotyledons</taxon>
        <taxon>Gunneridae</taxon>
        <taxon>Pentapetalae</taxon>
        <taxon>asterids</taxon>
        <taxon>campanulids</taxon>
        <taxon>Asterales</taxon>
        <taxon>Asteraceae</taxon>
        <taxon>Asteroideae</taxon>
        <taxon>Heliantheae alliance</taxon>
        <taxon>Millerieae</taxon>
        <taxon>Smallanthus</taxon>
    </lineage>
</organism>
<evidence type="ECO:0000313" key="1">
    <source>
        <dbReference type="EMBL" id="KAI3717197.1"/>
    </source>
</evidence>